<dbReference type="PANTHER" id="PTHR37489">
    <property type="entry name" value="DUF3500 DOMAIN-CONTAINING PROTEIN"/>
    <property type="match status" value="1"/>
</dbReference>
<dbReference type="STRING" id="947013.SAMN04488109_6501"/>
<reference evidence="1 2" key="1">
    <citation type="submission" date="2016-11" db="EMBL/GenBank/DDBJ databases">
        <authorList>
            <person name="Jaros S."/>
            <person name="Januszkiewicz K."/>
            <person name="Wedrychowicz H."/>
        </authorList>
    </citation>
    <scope>NUCLEOTIDE SEQUENCE [LARGE SCALE GENOMIC DNA]</scope>
    <source>
        <strain evidence="1 2">DSM 24574</strain>
    </source>
</reference>
<evidence type="ECO:0008006" key="3">
    <source>
        <dbReference type="Google" id="ProtNLM"/>
    </source>
</evidence>
<protein>
    <recommendedName>
        <fullName evidence="3">DUF3500 domain-containing protein</fullName>
    </recommendedName>
</protein>
<evidence type="ECO:0000313" key="1">
    <source>
        <dbReference type="EMBL" id="SHH98656.1"/>
    </source>
</evidence>
<keyword evidence="2" id="KW-1185">Reference proteome</keyword>
<dbReference type="Pfam" id="PF12006">
    <property type="entry name" value="DUF3500"/>
    <property type="match status" value="1"/>
</dbReference>
<organism evidence="1 2">
    <name type="scientific">Chryseolinea serpens</name>
    <dbReference type="NCBI Taxonomy" id="947013"/>
    <lineage>
        <taxon>Bacteria</taxon>
        <taxon>Pseudomonadati</taxon>
        <taxon>Bacteroidota</taxon>
        <taxon>Cytophagia</taxon>
        <taxon>Cytophagales</taxon>
        <taxon>Fulvivirgaceae</taxon>
        <taxon>Chryseolinea</taxon>
    </lineage>
</organism>
<dbReference type="EMBL" id="FQWQ01000006">
    <property type="protein sequence ID" value="SHH98656.1"/>
    <property type="molecule type" value="Genomic_DNA"/>
</dbReference>
<dbReference type="Proteomes" id="UP000184212">
    <property type="component" value="Unassembled WGS sequence"/>
</dbReference>
<dbReference type="PANTHER" id="PTHR37489:SF1">
    <property type="entry name" value="DUF3500 DOMAIN-CONTAINING PROTEIN"/>
    <property type="match status" value="1"/>
</dbReference>
<evidence type="ECO:0000313" key="2">
    <source>
        <dbReference type="Proteomes" id="UP000184212"/>
    </source>
</evidence>
<name>A0A1M5XFV1_9BACT</name>
<accession>A0A1M5XFV1</accession>
<proteinExistence type="predicted"/>
<dbReference type="InterPro" id="IPR021889">
    <property type="entry name" value="DUF3500"/>
</dbReference>
<gene>
    <name evidence="1" type="ORF">SAMN04488109_6501</name>
</gene>
<sequence>MSGALHFTRSLQREWVASENTTNPVVMKNWIALLFFACTFANAQTSDLAGKANAFLASLTPELQAKARYTLEDDERQNWHFVPTKRNGACFRDFTPAQRQAALDLLKASVSLQGYNKANAIMALENVLKEVEKRGPEDNYRDPLNYYVTIFGDPSGSAPWGWRFEGHHIALNFSTANNRIESSTPSFFGSNPGIVREGPERGKQVLKDETSLGFTLINSLSDPQRKEAMISEAALPEIVSFDKRKAEPLDPKGLPYTSMTESQKNTFLKLLDVYVKNYELGFSDKLMAKIKKAGIENLSFAWAGSLQPGAGHYYRIQGPMLLIEYDNTQTNANHVHTVVRDLTNDFGEDILREHYQREHSKN</sequence>
<dbReference type="AlphaFoldDB" id="A0A1M5XFV1"/>